<dbReference type="KEGG" id="vg:10963724"/>
<proteinExistence type="predicted"/>
<keyword evidence="2" id="KW-1185">Reference proteome</keyword>
<organismHost>
    <name type="scientific">Wiseana cervinata</name>
    <dbReference type="NCBI Taxonomy" id="107013"/>
</organismHost>
<dbReference type="EMBL" id="GQ918152">
    <property type="protein sequence ID" value="ADO00344.1"/>
    <property type="molecule type" value="Genomic_DNA"/>
</dbReference>
<dbReference type="Proteomes" id="UP000112896">
    <property type="component" value="Segment"/>
</dbReference>
<evidence type="ECO:0000313" key="1">
    <source>
        <dbReference type="EMBL" id="ADO00344.1"/>
    </source>
</evidence>
<dbReference type="GeneID" id="10963724"/>
<accession>G0T528</accession>
<name>G0T528_IRV9</name>
<sequence>MNTLSFILLVLPLFLQPVVSDCYCDYDAGKWSGWTSHNRNTLKCCNEVGLSTYTDYLYTRSMCDTNSNNQRDFCNCCKSGGNAYSCGCPKSE</sequence>
<reference evidence="1 2" key="1">
    <citation type="journal article" date="2011" name="J. Virol.">
        <title>Genomic and proteomic analysis of invertebrate iridovirus type 9.</title>
        <authorList>
            <person name="Wong C.K."/>
            <person name="Young V.L."/>
            <person name="Kleffmann T."/>
            <person name="Ward V.K."/>
        </authorList>
    </citation>
    <scope>NUCLEOTIDE SEQUENCE [LARGE SCALE GENOMIC DNA]</scope>
</reference>
<dbReference type="RefSeq" id="YP_004732785.1">
    <property type="nucleotide sequence ID" value="NC_015780.1"/>
</dbReference>
<protein>
    <submittedName>
        <fullName evidence="1">Uncharacterized protein</fullName>
    </submittedName>
</protein>
<evidence type="ECO:0000313" key="2">
    <source>
        <dbReference type="Proteomes" id="UP000112896"/>
    </source>
</evidence>
<organism evidence="1 2">
    <name type="scientific">Wiseana iridescent virus</name>
    <name type="common">WIV</name>
    <name type="synonym">Insect iridescent virus type 9</name>
    <dbReference type="NCBI Taxonomy" id="68347"/>
    <lineage>
        <taxon>Viruses</taxon>
        <taxon>Varidnaviria</taxon>
        <taxon>Bamfordvirae</taxon>
        <taxon>Nucleocytoviricota</taxon>
        <taxon>Megaviricetes</taxon>
        <taxon>Pimascovirales</taxon>
        <taxon>Pimascovirales incertae sedis</taxon>
        <taxon>Iridoviridae</taxon>
        <taxon>Betairidovirinae</taxon>
        <taxon>Chloriridovirus</taxon>
        <taxon>Chloriridovirus wiseana1</taxon>
        <taxon>Invertebrate iridescent virus 9</taxon>
    </lineage>
</organism>